<evidence type="ECO:0000256" key="4">
    <source>
        <dbReference type="RuleBase" id="RU004020"/>
    </source>
</evidence>
<sequence>MQPKTFVHQLHSILLEPEVNKWIYWSPTDNMVFFLKPYDPNFSTHVLKRYFKHGNVNSFVRQLHMYGFHKLSHPSPDQVSTNNGNVKELVEWKFTHPSGFFFKEANAGVLNKIQRKSTGVGKDGKRKNILSPISVSYVDASRLNVLPQQSVLASSREPQSMFMGATAHHYSLSQGPPHINLQQQQQNNGPYLISSLPPQQPTVNIMRRQSISARMMNSYDYPNQFSTQDGVMQPQQPQQVIPSSALSGPPMKKSRTLSSADDLKATSLPIANYPMPYHPGTFVQQQQPLSTIAPYSSFSTPFSSMMNSLSNSASNSPALGVCNNNVTLPKKNDTSERQALDNHIQTLKNSLSTITDLIERHINDSQQDENITKTNDALNKDLRTSLSLLQNSKEEIAQLENKWTSIQSVKTPVLPLQETTNTSSILTPLTSSITPKSMPIITKSESSNKPASY</sequence>
<dbReference type="EMBL" id="OX365772">
    <property type="protein sequence ID" value="CAI4036712.1"/>
    <property type="molecule type" value="Genomic_DNA"/>
</dbReference>
<proteinExistence type="inferred from homology"/>
<dbReference type="RefSeq" id="XP_056079830.1">
    <property type="nucleotide sequence ID" value="XM_056226076.1"/>
</dbReference>
<dbReference type="Proteomes" id="UP001161438">
    <property type="component" value="Chromosome 16"/>
</dbReference>
<dbReference type="FunFam" id="1.10.10.10:FF:000708">
    <property type="entry name" value="Transcription factor SFL2"/>
    <property type="match status" value="1"/>
</dbReference>
<dbReference type="InterPro" id="IPR036388">
    <property type="entry name" value="WH-like_DNA-bd_sf"/>
</dbReference>
<dbReference type="PANTHER" id="PTHR10015">
    <property type="entry name" value="HEAT SHOCK TRANSCRIPTION FACTOR"/>
    <property type="match status" value="1"/>
</dbReference>
<dbReference type="SMART" id="SM00415">
    <property type="entry name" value="HSF"/>
    <property type="match status" value="1"/>
</dbReference>
<dbReference type="Gene3D" id="1.10.10.10">
    <property type="entry name" value="Winged helix-like DNA-binding domain superfamily/Winged helix DNA-binding domain"/>
    <property type="match status" value="1"/>
</dbReference>
<organism evidence="7 8">
    <name type="scientific">Saccharomyces mikatae IFO 1815</name>
    <dbReference type="NCBI Taxonomy" id="226126"/>
    <lineage>
        <taxon>Eukaryota</taxon>
        <taxon>Fungi</taxon>
        <taxon>Dikarya</taxon>
        <taxon>Ascomycota</taxon>
        <taxon>Saccharomycotina</taxon>
        <taxon>Saccharomycetes</taxon>
        <taxon>Saccharomycetales</taxon>
        <taxon>Saccharomycetaceae</taxon>
        <taxon>Saccharomyces</taxon>
    </lineage>
</organism>
<gene>
    <name evidence="7" type="primary">SMKI16G0268</name>
    <name evidence="7" type="ORF">SMKI_16G0268</name>
</gene>
<evidence type="ECO:0000313" key="7">
    <source>
        <dbReference type="EMBL" id="CAI4036712.1"/>
    </source>
</evidence>
<evidence type="ECO:0000259" key="6">
    <source>
        <dbReference type="PROSITE" id="PS00434"/>
    </source>
</evidence>
<dbReference type="Pfam" id="PF00447">
    <property type="entry name" value="HSF_DNA-bind"/>
    <property type="match status" value="1"/>
</dbReference>
<name>A0AA35IUG0_SACMI</name>
<feature type="region of interest" description="Disordered" evidence="5">
    <location>
        <begin position="230"/>
        <end position="259"/>
    </location>
</feature>
<comment type="similarity">
    <text evidence="4">Belongs to the HSF family.</text>
</comment>
<comment type="subcellular location">
    <subcellularLocation>
        <location evidence="1">Nucleus</location>
    </subcellularLocation>
</comment>
<dbReference type="GO" id="GO:0005634">
    <property type="term" value="C:nucleus"/>
    <property type="evidence" value="ECO:0007669"/>
    <property type="project" value="UniProtKB-SubCell"/>
</dbReference>
<keyword evidence="2" id="KW-0238">DNA-binding</keyword>
<dbReference type="PROSITE" id="PS00434">
    <property type="entry name" value="HSF_DOMAIN"/>
    <property type="match status" value="1"/>
</dbReference>
<evidence type="ECO:0000256" key="3">
    <source>
        <dbReference type="ARBA" id="ARBA00023242"/>
    </source>
</evidence>
<accession>A0AA35IUG0</accession>
<dbReference type="InterPro" id="IPR000232">
    <property type="entry name" value="HSF_DNA-bd"/>
</dbReference>
<dbReference type="GeneID" id="80921637"/>
<protein>
    <submittedName>
        <fullName evidence="7">SMKI16G0268 protein</fullName>
    </submittedName>
</protein>
<reference evidence="7" key="1">
    <citation type="submission" date="2022-10" db="EMBL/GenBank/DDBJ databases">
        <authorList>
            <person name="Byrne P K."/>
        </authorList>
    </citation>
    <scope>NUCLEOTIDE SEQUENCE</scope>
    <source>
        <strain evidence="7">IFO1815</strain>
    </source>
</reference>
<evidence type="ECO:0000256" key="1">
    <source>
        <dbReference type="ARBA" id="ARBA00004123"/>
    </source>
</evidence>
<feature type="domain" description="HSF-type DNA-binding" evidence="6">
    <location>
        <begin position="47"/>
        <end position="71"/>
    </location>
</feature>
<keyword evidence="3" id="KW-0539">Nucleus</keyword>
<dbReference type="GO" id="GO:0043565">
    <property type="term" value="F:sequence-specific DNA binding"/>
    <property type="evidence" value="ECO:0007669"/>
    <property type="project" value="InterPro"/>
</dbReference>
<dbReference type="PANTHER" id="PTHR10015:SF409">
    <property type="entry name" value="PROTEIN MGA1"/>
    <property type="match status" value="1"/>
</dbReference>
<dbReference type="PRINTS" id="PR00056">
    <property type="entry name" value="HSFDOMAIN"/>
</dbReference>
<keyword evidence="8" id="KW-1185">Reference proteome</keyword>
<evidence type="ECO:0000313" key="8">
    <source>
        <dbReference type="Proteomes" id="UP001161438"/>
    </source>
</evidence>
<dbReference type="InterPro" id="IPR036390">
    <property type="entry name" value="WH_DNA-bd_sf"/>
</dbReference>
<dbReference type="GO" id="GO:0003700">
    <property type="term" value="F:DNA-binding transcription factor activity"/>
    <property type="evidence" value="ECO:0007669"/>
    <property type="project" value="InterPro"/>
</dbReference>
<dbReference type="AlphaFoldDB" id="A0AA35IUG0"/>
<evidence type="ECO:0000256" key="5">
    <source>
        <dbReference type="SAM" id="MobiDB-lite"/>
    </source>
</evidence>
<evidence type="ECO:0000256" key="2">
    <source>
        <dbReference type="ARBA" id="ARBA00023125"/>
    </source>
</evidence>
<dbReference type="SUPFAM" id="SSF46785">
    <property type="entry name" value="Winged helix' DNA-binding domain"/>
    <property type="match status" value="1"/>
</dbReference>